<proteinExistence type="predicted"/>
<evidence type="ECO:0000313" key="2">
    <source>
        <dbReference type="WBParaSite" id="RSKR_0000924800.1"/>
    </source>
</evidence>
<reference evidence="2" key="1">
    <citation type="submission" date="2016-11" db="UniProtKB">
        <authorList>
            <consortium name="WormBaseParasite"/>
        </authorList>
    </citation>
    <scope>IDENTIFICATION</scope>
    <source>
        <strain evidence="2">KR3021</strain>
    </source>
</reference>
<sequence length="191" mass="21292">MKVCILLLAIIALAFGYNFDCLNDGCTCDTDSEMASCHGLGLTELQLPKGRLRAIQSLRITGNNFRTIPSEEVLLEKLPDLGVVDVEQNADFDCTNLHKYHTIAVFSSCGNSKSAGETKTTFDHGNSPAPPTADCDFGCQAQRYTVSVAKYAKHIWRLLLNKIDDLEQTDTVKELKNFYQDFKRKLSDQFS</sequence>
<evidence type="ECO:0000313" key="1">
    <source>
        <dbReference type="Proteomes" id="UP000095286"/>
    </source>
</evidence>
<name>A0AC35U9F2_9BILA</name>
<protein>
    <submittedName>
        <fullName evidence="2">LRRNT domain-containing protein</fullName>
    </submittedName>
</protein>
<accession>A0AC35U9F2</accession>
<organism evidence="1 2">
    <name type="scientific">Rhabditophanes sp. KR3021</name>
    <dbReference type="NCBI Taxonomy" id="114890"/>
    <lineage>
        <taxon>Eukaryota</taxon>
        <taxon>Metazoa</taxon>
        <taxon>Ecdysozoa</taxon>
        <taxon>Nematoda</taxon>
        <taxon>Chromadorea</taxon>
        <taxon>Rhabditida</taxon>
        <taxon>Tylenchina</taxon>
        <taxon>Panagrolaimomorpha</taxon>
        <taxon>Strongyloidoidea</taxon>
        <taxon>Alloionematidae</taxon>
        <taxon>Rhabditophanes</taxon>
    </lineage>
</organism>
<dbReference type="Proteomes" id="UP000095286">
    <property type="component" value="Unplaced"/>
</dbReference>
<dbReference type="WBParaSite" id="RSKR_0000924800.1">
    <property type="protein sequence ID" value="RSKR_0000924800.1"/>
    <property type="gene ID" value="RSKR_0000924800"/>
</dbReference>